<dbReference type="SUPFAM" id="SSF51735">
    <property type="entry name" value="NAD(P)-binding Rossmann-fold domains"/>
    <property type="match status" value="1"/>
</dbReference>
<dbReference type="PANTHER" id="PTHR43391">
    <property type="entry name" value="RETINOL DEHYDROGENASE-RELATED"/>
    <property type="match status" value="1"/>
</dbReference>
<keyword evidence="5" id="KW-1185">Reference proteome</keyword>
<evidence type="ECO:0000256" key="2">
    <source>
        <dbReference type="ARBA" id="ARBA00022857"/>
    </source>
</evidence>
<organism evidence="4 5">
    <name type="scientific">Quercus suber</name>
    <name type="common">Cork oak</name>
    <dbReference type="NCBI Taxonomy" id="58331"/>
    <lineage>
        <taxon>Eukaryota</taxon>
        <taxon>Viridiplantae</taxon>
        <taxon>Streptophyta</taxon>
        <taxon>Embryophyta</taxon>
        <taxon>Tracheophyta</taxon>
        <taxon>Spermatophyta</taxon>
        <taxon>Magnoliopsida</taxon>
        <taxon>eudicotyledons</taxon>
        <taxon>Gunneridae</taxon>
        <taxon>Pentapetalae</taxon>
        <taxon>rosids</taxon>
        <taxon>fabids</taxon>
        <taxon>Fagales</taxon>
        <taxon>Fagaceae</taxon>
        <taxon>Quercus</taxon>
    </lineage>
</organism>
<dbReference type="Gene3D" id="3.40.50.720">
    <property type="entry name" value="NAD(P)-binding Rossmann-like Domain"/>
    <property type="match status" value="1"/>
</dbReference>
<dbReference type="AlphaFoldDB" id="A0AAW0LSA3"/>
<dbReference type="Proteomes" id="UP000237347">
    <property type="component" value="Unassembled WGS sequence"/>
</dbReference>
<dbReference type="EMBL" id="PKMF04000055">
    <property type="protein sequence ID" value="KAK7854447.1"/>
    <property type="molecule type" value="Genomic_DNA"/>
</dbReference>
<name>A0AAW0LSA3_QUESU</name>
<evidence type="ECO:0000256" key="1">
    <source>
        <dbReference type="ARBA" id="ARBA00006484"/>
    </source>
</evidence>
<dbReference type="PANTHER" id="PTHR43391:SF89">
    <property type="entry name" value="11-BETA-HYDROXYSTEROID DEHYDROGENASE 1A-RELATED"/>
    <property type="match status" value="1"/>
</dbReference>
<proteinExistence type="inferred from homology"/>
<protein>
    <submittedName>
        <fullName evidence="4">11-beta-hydroxysteroid dehydrogenase 1b</fullName>
    </submittedName>
</protein>
<gene>
    <name evidence="4" type="primary">HSD1_4</name>
    <name evidence="4" type="ORF">CFP56_032285</name>
</gene>
<evidence type="ECO:0000313" key="5">
    <source>
        <dbReference type="Proteomes" id="UP000237347"/>
    </source>
</evidence>
<sequence length="116" mass="13013">MPHNHQQQPSPAPLAIADAINAARHNHPLLPLLGIGVEFGTQLFIAWKSLAIGRICMDTNFWGSIYSNHNAVPHLRKRKGKIVVLASTVAWLAMPRMSFYNVRNLLDWNALQARQP</sequence>
<evidence type="ECO:0000313" key="4">
    <source>
        <dbReference type="EMBL" id="KAK7854447.1"/>
    </source>
</evidence>
<dbReference type="GO" id="GO:0005829">
    <property type="term" value="C:cytosol"/>
    <property type="evidence" value="ECO:0007669"/>
    <property type="project" value="TreeGrafter"/>
</dbReference>
<dbReference type="InterPro" id="IPR036291">
    <property type="entry name" value="NAD(P)-bd_dom_sf"/>
</dbReference>
<comment type="caution">
    <text evidence="4">The sequence shown here is derived from an EMBL/GenBank/DDBJ whole genome shotgun (WGS) entry which is preliminary data.</text>
</comment>
<reference evidence="4 5" key="1">
    <citation type="journal article" date="2018" name="Sci. Data">
        <title>The draft genome sequence of cork oak.</title>
        <authorList>
            <person name="Ramos A.M."/>
            <person name="Usie A."/>
            <person name="Barbosa P."/>
            <person name="Barros P.M."/>
            <person name="Capote T."/>
            <person name="Chaves I."/>
            <person name="Simoes F."/>
            <person name="Abreu I."/>
            <person name="Carrasquinho I."/>
            <person name="Faro C."/>
            <person name="Guimaraes J.B."/>
            <person name="Mendonca D."/>
            <person name="Nobrega F."/>
            <person name="Rodrigues L."/>
            <person name="Saibo N.J.M."/>
            <person name="Varela M.C."/>
            <person name="Egas C."/>
            <person name="Matos J."/>
            <person name="Miguel C.M."/>
            <person name="Oliveira M.M."/>
            <person name="Ricardo C.P."/>
            <person name="Goncalves S."/>
        </authorList>
    </citation>
    <scope>NUCLEOTIDE SEQUENCE [LARGE SCALE GENOMIC DNA]</scope>
    <source>
        <strain evidence="5">cv. HL8</strain>
    </source>
</reference>
<keyword evidence="2" id="KW-0521">NADP</keyword>
<accession>A0AAW0LSA3</accession>
<evidence type="ECO:0000256" key="3">
    <source>
        <dbReference type="ARBA" id="ARBA00023002"/>
    </source>
</evidence>
<comment type="similarity">
    <text evidence="1">Belongs to the short-chain dehydrogenases/reductases (SDR) family.</text>
</comment>
<dbReference type="GO" id="GO:0016491">
    <property type="term" value="F:oxidoreductase activity"/>
    <property type="evidence" value="ECO:0007669"/>
    <property type="project" value="UniProtKB-KW"/>
</dbReference>
<keyword evidence="3" id="KW-0560">Oxidoreductase</keyword>